<keyword evidence="1" id="KW-0812">Transmembrane</keyword>
<protein>
    <submittedName>
        <fullName evidence="2">Uncharacterized protein</fullName>
    </submittedName>
</protein>
<name>A0AAV2TAQ7_CALDB</name>
<dbReference type="Proteomes" id="UP001497525">
    <property type="component" value="Unassembled WGS sequence"/>
</dbReference>
<sequence>MLCITLSTVTRQLTPPPCKITFTVFHSNSALVYYVGSSVLLGVRLVLCTPINVNRRSRDILSVRRPSAHVQQRIFVISRSQSSVLCTHFSTPAPLPAIKCIHRWDEEFHMNKFCGIAAQSVLQTDSF</sequence>
<keyword evidence="1" id="KW-1133">Transmembrane helix</keyword>
<feature type="transmembrane region" description="Helical" evidence="1">
    <location>
        <begin position="31"/>
        <end position="53"/>
    </location>
</feature>
<reference evidence="2" key="1">
    <citation type="submission" date="2024-06" db="EMBL/GenBank/DDBJ databases">
        <authorList>
            <person name="Liu X."/>
            <person name="Lenzi L."/>
            <person name="Haldenby T S."/>
            <person name="Uol C."/>
        </authorList>
    </citation>
    <scope>NUCLEOTIDE SEQUENCE</scope>
</reference>
<keyword evidence="1" id="KW-0472">Membrane</keyword>
<comment type="caution">
    <text evidence="2">The sequence shown here is derived from an EMBL/GenBank/DDBJ whole genome shotgun (WGS) entry which is preliminary data.</text>
</comment>
<evidence type="ECO:0000256" key="1">
    <source>
        <dbReference type="SAM" id="Phobius"/>
    </source>
</evidence>
<organism evidence="2 3">
    <name type="scientific">Calicophoron daubneyi</name>
    <name type="common">Rumen fluke</name>
    <name type="synonym">Paramphistomum daubneyi</name>
    <dbReference type="NCBI Taxonomy" id="300641"/>
    <lineage>
        <taxon>Eukaryota</taxon>
        <taxon>Metazoa</taxon>
        <taxon>Spiralia</taxon>
        <taxon>Lophotrochozoa</taxon>
        <taxon>Platyhelminthes</taxon>
        <taxon>Trematoda</taxon>
        <taxon>Digenea</taxon>
        <taxon>Plagiorchiida</taxon>
        <taxon>Pronocephalata</taxon>
        <taxon>Paramphistomoidea</taxon>
        <taxon>Paramphistomidae</taxon>
        <taxon>Calicophoron</taxon>
    </lineage>
</organism>
<gene>
    <name evidence="2" type="ORF">CDAUBV1_LOCUS6718</name>
</gene>
<proteinExistence type="predicted"/>
<dbReference type="AlphaFoldDB" id="A0AAV2TAQ7"/>
<accession>A0AAV2TAQ7</accession>
<evidence type="ECO:0000313" key="2">
    <source>
        <dbReference type="EMBL" id="CAL5133485.1"/>
    </source>
</evidence>
<dbReference type="EMBL" id="CAXLJL010000156">
    <property type="protein sequence ID" value="CAL5133485.1"/>
    <property type="molecule type" value="Genomic_DNA"/>
</dbReference>
<evidence type="ECO:0000313" key="3">
    <source>
        <dbReference type="Proteomes" id="UP001497525"/>
    </source>
</evidence>